<dbReference type="Gene3D" id="2.150.10.10">
    <property type="entry name" value="Serralysin-like metalloprotease, C-terminal"/>
    <property type="match status" value="2"/>
</dbReference>
<dbReference type="Pfam" id="PF00353">
    <property type="entry name" value="HemolysinCabind"/>
    <property type="match status" value="2"/>
</dbReference>
<dbReference type="InterPro" id="IPR001343">
    <property type="entry name" value="Hemolysn_Ca-bd"/>
</dbReference>
<dbReference type="Proteomes" id="UP000199205">
    <property type="component" value="Unassembled WGS sequence"/>
</dbReference>
<evidence type="ECO:0000259" key="5">
    <source>
        <dbReference type="Pfam" id="PF08548"/>
    </source>
</evidence>
<evidence type="ECO:0000256" key="1">
    <source>
        <dbReference type="ARBA" id="ARBA00001913"/>
    </source>
</evidence>
<comment type="subcellular location">
    <subcellularLocation>
        <location evidence="2">Secreted</location>
    </subcellularLocation>
</comment>
<keyword evidence="4" id="KW-0677">Repeat</keyword>
<keyword evidence="6" id="KW-0378">Hydrolase</keyword>
<dbReference type="Proteomes" id="UP000565576">
    <property type="component" value="Unassembled WGS sequence"/>
</dbReference>
<keyword evidence="3" id="KW-0964">Secreted</keyword>
<dbReference type="GO" id="GO:0005509">
    <property type="term" value="F:calcium ion binding"/>
    <property type="evidence" value="ECO:0007669"/>
    <property type="project" value="InterPro"/>
</dbReference>
<evidence type="ECO:0000313" key="8">
    <source>
        <dbReference type="Proteomes" id="UP000199205"/>
    </source>
</evidence>
<dbReference type="GO" id="GO:0016787">
    <property type="term" value="F:hydrolase activity"/>
    <property type="evidence" value="ECO:0007669"/>
    <property type="project" value="UniProtKB-KW"/>
</dbReference>
<reference evidence="6 9" key="2">
    <citation type="submission" date="2020-08" db="EMBL/GenBank/DDBJ databases">
        <title>Genomic Encyclopedia of Type Strains, Phase IV (KMG-V): Genome sequencing to study the core and pangenomes of soil and plant-associated prokaryotes.</title>
        <authorList>
            <person name="Whitman W."/>
        </authorList>
    </citation>
    <scope>NUCLEOTIDE SEQUENCE [LARGE SCALE GENOMIC DNA]</scope>
    <source>
        <strain evidence="6 9">SEMIA 4060</strain>
    </source>
</reference>
<dbReference type="AlphaFoldDB" id="A0A1C3XHC5"/>
<feature type="domain" description="Peptidase M10 serralysin C-terminal" evidence="5">
    <location>
        <begin position="48"/>
        <end position="274"/>
    </location>
</feature>
<evidence type="ECO:0000256" key="4">
    <source>
        <dbReference type="ARBA" id="ARBA00022737"/>
    </source>
</evidence>
<dbReference type="EMBL" id="JACHBG010000024">
    <property type="protein sequence ID" value="MBB6488537.1"/>
    <property type="molecule type" value="Genomic_DNA"/>
</dbReference>
<dbReference type="GO" id="GO:0005615">
    <property type="term" value="C:extracellular space"/>
    <property type="evidence" value="ECO:0007669"/>
    <property type="project" value="InterPro"/>
</dbReference>
<dbReference type="InterPro" id="IPR011049">
    <property type="entry name" value="Serralysin-like_metalloprot_C"/>
</dbReference>
<evidence type="ECO:0000256" key="2">
    <source>
        <dbReference type="ARBA" id="ARBA00004613"/>
    </source>
</evidence>
<reference evidence="7 8" key="1">
    <citation type="submission" date="2016-08" db="EMBL/GenBank/DDBJ databases">
        <authorList>
            <person name="Seilhamer J.J."/>
        </authorList>
    </citation>
    <scope>NUCLEOTIDE SEQUENCE [LARGE SCALE GENOMIC DNA]</scope>
    <source>
        <strain evidence="7 8">P1-7</strain>
    </source>
</reference>
<sequence>MSYFDSNAVGETSLWFASTPLMADIEAFIRRLFSTVDANGVRTYQHIDLNTENNIYGFGSPQRSYQLTSSGKQHDIGFAIHDTGGTDTIDFSGSTAGTILDLRAGHFSSVNGCSNNVSIFAGHNADATDYYVENGIGSSHDDVLIGNDGANVLDGRGGADRMAGNGGDDIYFVDSPDDVIHEKANGGNDTVILLSKNLKIPQIANVEHIIYADELPGNDGNILCGGAGEDTLTGGEGQDTFRFSPELGNGNVERIKDFRVINDMILLDSLVFESGGGDGALALGAFHGSAEGIAHNAGDRIIYNTDSGALSYDVDGGGELAAIQVAQLTPNLRLSAADFIVI</sequence>
<evidence type="ECO:0000313" key="9">
    <source>
        <dbReference type="Proteomes" id="UP000565576"/>
    </source>
</evidence>
<dbReference type="EMBL" id="FMAF01000041">
    <property type="protein sequence ID" value="SCB51638.1"/>
    <property type="molecule type" value="Genomic_DNA"/>
</dbReference>
<evidence type="ECO:0000313" key="7">
    <source>
        <dbReference type="EMBL" id="SCB51638.1"/>
    </source>
</evidence>
<dbReference type="Pfam" id="PF08548">
    <property type="entry name" value="Peptidase_M10_C"/>
    <property type="match status" value="1"/>
</dbReference>
<comment type="cofactor">
    <cofactor evidence="1">
        <name>Ca(2+)</name>
        <dbReference type="ChEBI" id="CHEBI:29108"/>
    </cofactor>
</comment>
<organism evidence="7 8">
    <name type="scientific">Rhizobium lusitanum</name>
    <dbReference type="NCBI Taxonomy" id="293958"/>
    <lineage>
        <taxon>Bacteria</taxon>
        <taxon>Pseudomonadati</taxon>
        <taxon>Pseudomonadota</taxon>
        <taxon>Alphaproteobacteria</taxon>
        <taxon>Hyphomicrobiales</taxon>
        <taxon>Rhizobiaceae</taxon>
        <taxon>Rhizobium/Agrobacterium group</taxon>
        <taxon>Rhizobium</taxon>
    </lineage>
</organism>
<dbReference type="InterPro" id="IPR013858">
    <property type="entry name" value="Peptidase_M10B_C"/>
</dbReference>
<dbReference type="PRINTS" id="PR00313">
    <property type="entry name" value="CABNDNGRPT"/>
</dbReference>
<accession>A0A1C3XHC5</accession>
<dbReference type="SUPFAM" id="SSF51120">
    <property type="entry name" value="beta-Roll"/>
    <property type="match status" value="2"/>
</dbReference>
<evidence type="ECO:0000313" key="6">
    <source>
        <dbReference type="EMBL" id="MBB6488537.1"/>
    </source>
</evidence>
<dbReference type="EC" id="3.4.24.40" evidence="6"/>
<evidence type="ECO:0000256" key="3">
    <source>
        <dbReference type="ARBA" id="ARBA00022525"/>
    </source>
</evidence>
<protein>
    <submittedName>
        <fullName evidence="6 7">Serralysin</fullName>
        <ecNumber evidence="6">3.4.24.40</ecNumber>
    </submittedName>
</protein>
<proteinExistence type="predicted"/>
<name>A0A1C3XHC5_9HYPH</name>
<gene>
    <name evidence="7" type="ORF">GA0061101_14135</name>
    <name evidence="6" type="ORF">GGD46_005855</name>
</gene>